<evidence type="ECO:0000313" key="2">
    <source>
        <dbReference type="EMBL" id="DBA29387.1"/>
    </source>
</evidence>
<evidence type="ECO:0000313" key="3">
    <source>
        <dbReference type="Proteomes" id="UP001181693"/>
    </source>
</evidence>
<protein>
    <recommendedName>
        <fullName evidence="4">Secreted protein</fullName>
    </recommendedName>
</protein>
<organism evidence="2 3">
    <name type="scientific">Pyxicephalus adspersus</name>
    <name type="common">African bullfrog</name>
    <dbReference type="NCBI Taxonomy" id="30357"/>
    <lineage>
        <taxon>Eukaryota</taxon>
        <taxon>Metazoa</taxon>
        <taxon>Chordata</taxon>
        <taxon>Craniata</taxon>
        <taxon>Vertebrata</taxon>
        <taxon>Euteleostomi</taxon>
        <taxon>Amphibia</taxon>
        <taxon>Batrachia</taxon>
        <taxon>Anura</taxon>
        <taxon>Neobatrachia</taxon>
        <taxon>Ranoidea</taxon>
        <taxon>Pyxicephalidae</taxon>
        <taxon>Pyxicephalinae</taxon>
        <taxon>Pyxicephalus</taxon>
    </lineage>
</organism>
<evidence type="ECO:0000256" key="1">
    <source>
        <dbReference type="SAM" id="SignalP"/>
    </source>
</evidence>
<sequence length="93" mass="10978">MCAFYFFPIFIWKLLLWKVRTELLPEGFLSKNALVRIVSLKTMAPCDFSVESVPICRSRNWFLKCISSQSLFLVFIRFSDPFTHCLDNLLYNT</sequence>
<dbReference type="AlphaFoldDB" id="A0AAV3AYN1"/>
<dbReference type="Proteomes" id="UP001181693">
    <property type="component" value="Unassembled WGS sequence"/>
</dbReference>
<comment type="caution">
    <text evidence="2">The sequence shown here is derived from an EMBL/GenBank/DDBJ whole genome shotgun (WGS) entry which is preliminary data.</text>
</comment>
<keyword evidence="1" id="KW-0732">Signal</keyword>
<evidence type="ECO:0008006" key="4">
    <source>
        <dbReference type="Google" id="ProtNLM"/>
    </source>
</evidence>
<keyword evidence="3" id="KW-1185">Reference proteome</keyword>
<name>A0AAV3AYN1_PYXAD</name>
<dbReference type="EMBL" id="DYDO01000003">
    <property type="protein sequence ID" value="DBA29387.1"/>
    <property type="molecule type" value="Genomic_DNA"/>
</dbReference>
<gene>
    <name evidence="2" type="ORF">GDO54_009615</name>
</gene>
<reference evidence="2" key="1">
    <citation type="thesis" date="2020" institute="ProQuest LLC" country="789 East Eisenhower Parkway, Ann Arbor, MI, USA">
        <title>Comparative Genomics and Chromosome Evolution.</title>
        <authorList>
            <person name="Mudd A.B."/>
        </authorList>
    </citation>
    <scope>NUCLEOTIDE SEQUENCE</scope>
    <source>
        <strain evidence="2">1538</strain>
        <tissue evidence="2">Blood</tissue>
    </source>
</reference>
<feature type="signal peptide" evidence="1">
    <location>
        <begin position="1"/>
        <end position="21"/>
    </location>
</feature>
<feature type="chain" id="PRO_5043842201" description="Secreted protein" evidence="1">
    <location>
        <begin position="22"/>
        <end position="93"/>
    </location>
</feature>
<accession>A0AAV3AYN1</accession>
<proteinExistence type="predicted"/>